<dbReference type="OrthoDB" id="5504010at2"/>
<protein>
    <submittedName>
        <fullName evidence="2">Molybdopterin biosynthesis protein MoeB</fullName>
    </submittedName>
</protein>
<evidence type="ECO:0000313" key="2">
    <source>
        <dbReference type="EMBL" id="AKU91750.1"/>
    </source>
</evidence>
<proteinExistence type="predicted"/>
<dbReference type="EMBL" id="CP012332">
    <property type="protein sequence ID" value="AKU91750.1"/>
    <property type="molecule type" value="Genomic_DNA"/>
</dbReference>
<organism evidence="2 3">
    <name type="scientific">Vulgatibacter incomptus</name>
    <dbReference type="NCBI Taxonomy" id="1391653"/>
    <lineage>
        <taxon>Bacteria</taxon>
        <taxon>Pseudomonadati</taxon>
        <taxon>Myxococcota</taxon>
        <taxon>Myxococcia</taxon>
        <taxon>Myxococcales</taxon>
        <taxon>Cystobacterineae</taxon>
        <taxon>Vulgatibacteraceae</taxon>
        <taxon>Vulgatibacter</taxon>
    </lineage>
</organism>
<dbReference type="InterPro" id="IPR035985">
    <property type="entry name" value="Ubiquitin-activating_enz"/>
</dbReference>
<keyword evidence="3" id="KW-1185">Reference proteome</keyword>
<accession>A0A0K1PE15</accession>
<dbReference type="InterPro" id="IPR000594">
    <property type="entry name" value="ThiF_NAD_FAD-bd"/>
</dbReference>
<dbReference type="Gene3D" id="3.40.50.720">
    <property type="entry name" value="NAD(P)-binding Rossmann-like Domain"/>
    <property type="match status" value="1"/>
</dbReference>
<dbReference type="Pfam" id="PF00899">
    <property type="entry name" value="ThiF"/>
    <property type="match status" value="1"/>
</dbReference>
<dbReference type="SUPFAM" id="SSF69572">
    <property type="entry name" value="Activating enzymes of the ubiquitin-like proteins"/>
    <property type="match status" value="1"/>
</dbReference>
<dbReference type="STRING" id="1391653.AKJ08_2137"/>
<evidence type="ECO:0000259" key="1">
    <source>
        <dbReference type="Pfam" id="PF00899"/>
    </source>
</evidence>
<sequence>MLDDPQIERYARHILLQEVGGVGQEKILSSRIHVSGLGEVGCWAVTYLGLAGVGRLILSDPRPVPATGLLPLLGAEDSGRPRDRAAASALSAFNPDVAASIETSSARITDDSTELWLGEGPVLVAAAAGEAAVVGWLEPGARLPCSACPPLRPGLPASPEAASLAGSLAASRALAAILGIEAPVAGLWAWDGGAASSLPACNHEPVASGACITAGA</sequence>
<evidence type="ECO:0000313" key="3">
    <source>
        <dbReference type="Proteomes" id="UP000055590"/>
    </source>
</evidence>
<name>A0A0K1PE15_9BACT</name>
<reference evidence="2 3" key="1">
    <citation type="submission" date="2015-08" db="EMBL/GenBank/DDBJ databases">
        <authorList>
            <person name="Babu N.S."/>
            <person name="Beckwith C.J."/>
            <person name="Beseler K.G."/>
            <person name="Brison A."/>
            <person name="Carone J.V."/>
            <person name="Caskin T.P."/>
            <person name="Diamond M."/>
            <person name="Durham M.E."/>
            <person name="Foxe J.M."/>
            <person name="Go M."/>
            <person name="Henderson B.A."/>
            <person name="Jones I.B."/>
            <person name="McGettigan J.A."/>
            <person name="Micheletti S.J."/>
            <person name="Nasrallah M.E."/>
            <person name="Ortiz D."/>
            <person name="Piller C.R."/>
            <person name="Privatt S.R."/>
            <person name="Schneider S.L."/>
            <person name="Sharp S."/>
            <person name="Smith T.C."/>
            <person name="Stanton J.D."/>
            <person name="Ullery H.E."/>
            <person name="Wilson R.J."/>
            <person name="Serrano M.G."/>
            <person name="Buck G."/>
            <person name="Lee V."/>
            <person name="Wang Y."/>
            <person name="Carvalho R."/>
            <person name="Voegtly L."/>
            <person name="Shi R."/>
            <person name="Duckworth R."/>
            <person name="Johnson A."/>
            <person name="Loviza R."/>
            <person name="Walstead R."/>
            <person name="Shah Z."/>
            <person name="Kiflezghi M."/>
            <person name="Wade K."/>
            <person name="Ball S.L."/>
            <person name="Bradley K.W."/>
            <person name="Asai D.J."/>
            <person name="Bowman C.A."/>
            <person name="Russell D.A."/>
            <person name="Pope W.H."/>
            <person name="Jacobs-Sera D."/>
            <person name="Hendrix R.W."/>
            <person name="Hatfull G.F."/>
        </authorList>
    </citation>
    <scope>NUCLEOTIDE SEQUENCE [LARGE SCALE GENOMIC DNA]</scope>
    <source>
        <strain evidence="2 3">DSM 27710</strain>
    </source>
</reference>
<dbReference type="AlphaFoldDB" id="A0A0K1PE15"/>
<dbReference type="KEGG" id="vin:AKJ08_2137"/>
<dbReference type="RefSeq" id="WP_050726017.1">
    <property type="nucleotide sequence ID" value="NZ_CP012332.1"/>
</dbReference>
<dbReference type="GO" id="GO:0008641">
    <property type="term" value="F:ubiquitin-like modifier activating enzyme activity"/>
    <property type="evidence" value="ECO:0007669"/>
    <property type="project" value="InterPro"/>
</dbReference>
<gene>
    <name evidence="2" type="ORF">AKJ08_2137</name>
</gene>
<dbReference type="Proteomes" id="UP000055590">
    <property type="component" value="Chromosome"/>
</dbReference>
<feature type="domain" description="THIF-type NAD/FAD binding fold" evidence="1">
    <location>
        <begin position="10"/>
        <end position="116"/>
    </location>
</feature>